<accession>A0A9W9DG43</accession>
<evidence type="ECO:0000313" key="3">
    <source>
        <dbReference type="Proteomes" id="UP001150266"/>
    </source>
</evidence>
<feature type="region of interest" description="Disordered" evidence="1">
    <location>
        <begin position="348"/>
        <end position="396"/>
    </location>
</feature>
<proteinExistence type="predicted"/>
<dbReference type="InterPro" id="IPR016181">
    <property type="entry name" value="Acyl_CoA_acyltransferase"/>
</dbReference>
<sequence>MNSMITSKRLVITGGDYALRYLDSSVVVSLYEELQLCTVEACFPQEDWFTFASRTSYFGIISSQKDEVAETDSFWAEMDKLYKGEVVQGPEDTQLGLVVGIIYLMSSQTPPYPPGSMGELSFGIIIAQQCRGKGFAKEALEVTLNEVFKNMSCHRIQASLLDTSAKDRAMRLFMGMRFAHEGKRRRAFFSIVEQQWKDTTCVALLDTDWFVRSKYLIEAPPTTLWDEMLRRHHREREELLQWEESQSPTGLKRTYSMETIRVTEYLSDANDTDESAVSSDAESSYEERHSVPKGQIFDKGKGKGKRLTNVLDARSINPLFFDSSESESDEPTYVKIPRLHSIQTERVFDRDGPSGSSAQPFSSASSPPPPLSYVAASPNPSLRGVATGRSRSSSLPEWEDYLDGYASSHPSSQWDVLEPHELASPTFSLPSPSESSHADKHAL</sequence>
<dbReference type="Proteomes" id="UP001150266">
    <property type="component" value="Unassembled WGS sequence"/>
</dbReference>
<protein>
    <recommendedName>
        <fullName evidence="4">N-acetyltransferase domain-containing protein</fullName>
    </recommendedName>
</protein>
<dbReference type="SUPFAM" id="SSF55729">
    <property type="entry name" value="Acyl-CoA N-acyltransferases (Nat)"/>
    <property type="match status" value="1"/>
</dbReference>
<feature type="compositionally biased region" description="Low complexity" evidence="1">
    <location>
        <begin position="353"/>
        <end position="365"/>
    </location>
</feature>
<evidence type="ECO:0008006" key="4">
    <source>
        <dbReference type="Google" id="ProtNLM"/>
    </source>
</evidence>
<dbReference type="AlphaFoldDB" id="A0A9W9DG43"/>
<evidence type="ECO:0000313" key="2">
    <source>
        <dbReference type="EMBL" id="KAJ4468826.1"/>
    </source>
</evidence>
<reference evidence="2" key="1">
    <citation type="submission" date="2022-08" db="EMBL/GenBank/DDBJ databases">
        <title>A Global Phylogenomic Analysis of the Shiitake Genus Lentinula.</title>
        <authorList>
            <consortium name="DOE Joint Genome Institute"/>
            <person name="Sierra-Patev S."/>
            <person name="Min B."/>
            <person name="Naranjo-Ortiz M."/>
            <person name="Looney B."/>
            <person name="Konkel Z."/>
            <person name="Slot J.C."/>
            <person name="Sakamoto Y."/>
            <person name="Steenwyk J.L."/>
            <person name="Rokas A."/>
            <person name="Carro J."/>
            <person name="Camarero S."/>
            <person name="Ferreira P."/>
            <person name="Molpeceres G."/>
            <person name="Ruiz-Duenas F.J."/>
            <person name="Serrano A."/>
            <person name="Henrissat B."/>
            <person name="Drula E."/>
            <person name="Hughes K.W."/>
            <person name="Mata J.L."/>
            <person name="Ishikawa N.K."/>
            <person name="Vargas-Isla R."/>
            <person name="Ushijima S."/>
            <person name="Smith C.A."/>
            <person name="Ahrendt S."/>
            <person name="Andreopoulos W."/>
            <person name="He G."/>
            <person name="Labutti K."/>
            <person name="Lipzen A."/>
            <person name="Ng V."/>
            <person name="Riley R."/>
            <person name="Sandor L."/>
            <person name="Barry K."/>
            <person name="Martinez A.T."/>
            <person name="Xiao Y."/>
            <person name="Gibbons J.G."/>
            <person name="Terashima K."/>
            <person name="Grigoriev I.V."/>
            <person name="Hibbett D.S."/>
        </authorList>
    </citation>
    <scope>NUCLEOTIDE SEQUENCE</scope>
    <source>
        <strain evidence="2">JLM2183</strain>
    </source>
</reference>
<organism evidence="2 3">
    <name type="scientific">Lentinula aciculospora</name>
    <dbReference type="NCBI Taxonomy" id="153920"/>
    <lineage>
        <taxon>Eukaryota</taxon>
        <taxon>Fungi</taxon>
        <taxon>Dikarya</taxon>
        <taxon>Basidiomycota</taxon>
        <taxon>Agaricomycotina</taxon>
        <taxon>Agaricomycetes</taxon>
        <taxon>Agaricomycetidae</taxon>
        <taxon>Agaricales</taxon>
        <taxon>Marasmiineae</taxon>
        <taxon>Omphalotaceae</taxon>
        <taxon>Lentinula</taxon>
    </lineage>
</organism>
<gene>
    <name evidence="2" type="ORF">J3R30DRAFT_1610592</name>
</gene>
<name>A0A9W9DG43_9AGAR</name>
<feature type="compositionally biased region" description="Basic and acidic residues" evidence="1">
    <location>
        <begin position="285"/>
        <end position="301"/>
    </location>
</feature>
<dbReference type="OrthoDB" id="64477at2759"/>
<dbReference type="EMBL" id="JAOTPV010000034">
    <property type="protein sequence ID" value="KAJ4468826.1"/>
    <property type="molecule type" value="Genomic_DNA"/>
</dbReference>
<dbReference type="Gene3D" id="3.40.630.30">
    <property type="match status" value="1"/>
</dbReference>
<feature type="region of interest" description="Disordered" evidence="1">
    <location>
        <begin position="408"/>
        <end position="443"/>
    </location>
</feature>
<feature type="compositionally biased region" description="Polar residues" evidence="1">
    <location>
        <begin position="425"/>
        <end position="435"/>
    </location>
</feature>
<feature type="region of interest" description="Disordered" evidence="1">
    <location>
        <begin position="268"/>
        <end position="304"/>
    </location>
</feature>
<keyword evidence="3" id="KW-1185">Reference proteome</keyword>
<evidence type="ECO:0000256" key="1">
    <source>
        <dbReference type="SAM" id="MobiDB-lite"/>
    </source>
</evidence>
<comment type="caution">
    <text evidence="2">The sequence shown here is derived from an EMBL/GenBank/DDBJ whole genome shotgun (WGS) entry which is preliminary data.</text>
</comment>